<dbReference type="PANTHER" id="PTHR13779">
    <property type="entry name" value="WERNER HELICASE-INTERACTING PROTEIN 1 FAMILY MEMBER"/>
    <property type="match status" value="1"/>
</dbReference>
<evidence type="ECO:0000259" key="8">
    <source>
        <dbReference type="SMART" id="SM00382"/>
    </source>
</evidence>
<dbReference type="GO" id="GO:0017116">
    <property type="term" value="F:single-stranded DNA helicase activity"/>
    <property type="evidence" value="ECO:0007669"/>
    <property type="project" value="TreeGrafter"/>
</dbReference>
<dbReference type="InterPro" id="IPR032423">
    <property type="entry name" value="AAA_assoc_2"/>
</dbReference>
<dbReference type="AlphaFoldDB" id="A0A5B8RZS2"/>
<dbReference type="CDD" id="cd18139">
    <property type="entry name" value="HLD_clamp_RarA"/>
    <property type="match status" value="1"/>
</dbReference>
<evidence type="ECO:0000256" key="5">
    <source>
        <dbReference type="ARBA" id="ARBA00022741"/>
    </source>
</evidence>
<evidence type="ECO:0000313" key="9">
    <source>
        <dbReference type="EMBL" id="QEA14851.1"/>
    </source>
</evidence>
<accession>A0A5B8RZS2</accession>
<keyword evidence="10" id="KW-1185">Reference proteome</keyword>
<dbReference type="GO" id="GO:0005524">
    <property type="term" value="F:ATP binding"/>
    <property type="evidence" value="ECO:0007669"/>
    <property type="project" value="UniProtKB-KW"/>
</dbReference>
<organism evidence="9 10">
    <name type="scientific">Novosphingobium ginsenosidimutans</name>
    <dbReference type="NCBI Taxonomy" id="1176536"/>
    <lineage>
        <taxon>Bacteria</taxon>
        <taxon>Pseudomonadati</taxon>
        <taxon>Pseudomonadota</taxon>
        <taxon>Alphaproteobacteria</taxon>
        <taxon>Sphingomonadales</taxon>
        <taxon>Sphingomonadaceae</taxon>
        <taxon>Novosphingobium</taxon>
    </lineage>
</organism>
<proteinExistence type="inferred from homology"/>
<dbReference type="PANTHER" id="PTHR13779:SF7">
    <property type="entry name" value="ATPASE WRNIP1"/>
    <property type="match status" value="1"/>
</dbReference>
<dbReference type="Proteomes" id="UP000321172">
    <property type="component" value="Chromosome"/>
</dbReference>
<keyword evidence="4" id="KW-0235">DNA replication</keyword>
<keyword evidence="6" id="KW-0067">ATP-binding</keyword>
<dbReference type="RefSeq" id="WP_147088832.1">
    <property type="nucleotide sequence ID" value="NZ_BAABJD010000002.1"/>
</dbReference>
<sequence length="439" mass="47707">MADLFAEDLPGAAPDEPREDAPLADRLRPRNLGEVIGQEHLTGPEGAIGRMVAAGRLSSMILWGPPGTGKTSTARLLADAVGMRFVSVSAVFSGVADLKKAFAEAETAAKMGQRTLLFVDEIHRFNRAQQDGFLPFVEKGTVTLVGATTENPSFALNAALLSRAQVLILHRLDARALDELLTRAEAIAGPLPLTPDARKALVASADGDGRFLLNQAETLYNAAIPEPLDPAGLGAFLQRRVAVYDKDRDGHYNLISALHKALRGSDPQASLYYMARMLTAGEEPLYVLRRLVRFASEDIGLADPQALVQCLAAKDAYQFLGSPEGELAIVQACLYLATAPKSNAAYVAQKEAWKSAKETGSLAPPAHILNAPTNLMKDIGYGAGYAYDHEAEDGFSGADYWPEGMAAQDYYRPVERGFEREVLKRLEWWDKKRRELRGE</sequence>
<evidence type="ECO:0000256" key="3">
    <source>
        <dbReference type="ARBA" id="ARBA00020776"/>
    </source>
</evidence>
<dbReference type="Pfam" id="PF16193">
    <property type="entry name" value="AAA_assoc_2"/>
    <property type="match status" value="1"/>
</dbReference>
<feature type="region of interest" description="Disordered" evidence="7">
    <location>
        <begin position="1"/>
        <end position="23"/>
    </location>
</feature>
<dbReference type="Gene3D" id="1.10.3710.10">
    <property type="entry name" value="DNA polymerase III clamp loader subunits, C-terminal domain"/>
    <property type="match status" value="1"/>
</dbReference>
<dbReference type="InterPro" id="IPR051314">
    <property type="entry name" value="AAA_ATPase_RarA/MGS1/WRNIP1"/>
</dbReference>
<dbReference type="Pfam" id="PF12002">
    <property type="entry name" value="MgsA_C"/>
    <property type="match status" value="1"/>
</dbReference>
<dbReference type="SUPFAM" id="SSF52540">
    <property type="entry name" value="P-loop containing nucleoside triphosphate hydrolases"/>
    <property type="match status" value="1"/>
</dbReference>
<name>A0A5B8RZS2_9SPHN</name>
<dbReference type="OrthoDB" id="9778364at2"/>
<dbReference type="GO" id="GO:0008047">
    <property type="term" value="F:enzyme activator activity"/>
    <property type="evidence" value="ECO:0007669"/>
    <property type="project" value="TreeGrafter"/>
</dbReference>
<evidence type="ECO:0000256" key="1">
    <source>
        <dbReference type="ARBA" id="ARBA00002393"/>
    </source>
</evidence>
<dbReference type="CDD" id="cd00009">
    <property type="entry name" value="AAA"/>
    <property type="match status" value="1"/>
</dbReference>
<dbReference type="SUPFAM" id="SSF48019">
    <property type="entry name" value="post-AAA+ oligomerization domain-like"/>
    <property type="match status" value="1"/>
</dbReference>
<dbReference type="KEGG" id="ngf:FRF71_01175"/>
<dbReference type="Gene3D" id="1.20.272.10">
    <property type="match status" value="1"/>
</dbReference>
<dbReference type="GO" id="GO:0006261">
    <property type="term" value="P:DNA-templated DNA replication"/>
    <property type="evidence" value="ECO:0007669"/>
    <property type="project" value="TreeGrafter"/>
</dbReference>
<evidence type="ECO:0000256" key="6">
    <source>
        <dbReference type="ARBA" id="ARBA00022840"/>
    </source>
</evidence>
<evidence type="ECO:0000256" key="7">
    <source>
        <dbReference type="SAM" id="MobiDB-lite"/>
    </source>
</evidence>
<dbReference type="InterPro" id="IPR008921">
    <property type="entry name" value="DNA_pol3_clamp-load_cplx_C"/>
</dbReference>
<dbReference type="GO" id="GO:0000731">
    <property type="term" value="P:DNA synthesis involved in DNA repair"/>
    <property type="evidence" value="ECO:0007669"/>
    <property type="project" value="TreeGrafter"/>
</dbReference>
<evidence type="ECO:0000256" key="2">
    <source>
        <dbReference type="ARBA" id="ARBA00008959"/>
    </source>
</evidence>
<dbReference type="EMBL" id="CP042345">
    <property type="protein sequence ID" value="QEA14851.1"/>
    <property type="molecule type" value="Genomic_DNA"/>
</dbReference>
<gene>
    <name evidence="9" type="ORF">FRF71_01175</name>
</gene>
<comment type="similarity">
    <text evidence="2">Belongs to the AAA ATPase family. RarA/MGS1/WRNIP1 subfamily.</text>
</comment>
<feature type="domain" description="AAA+ ATPase" evidence="8">
    <location>
        <begin position="56"/>
        <end position="174"/>
    </location>
</feature>
<dbReference type="InterPro" id="IPR027417">
    <property type="entry name" value="P-loop_NTPase"/>
</dbReference>
<evidence type="ECO:0000256" key="4">
    <source>
        <dbReference type="ARBA" id="ARBA00022705"/>
    </source>
</evidence>
<dbReference type="SMART" id="SM00382">
    <property type="entry name" value="AAA"/>
    <property type="match status" value="1"/>
</dbReference>
<comment type="function">
    <text evidence="1">DNA-dependent ATPase that plays important roles in cellular responses to stalled DNA replication processes.</text>
</comment>
<evidence type="ECO:0000313" key="10">
    <source>
        <dbReference type="Proteomes" id="UP000321172"/>
    </source>
</evidence>
<reference evidence="9 10" key="1">
    <citation type="journal article" date="2013" name="J. Microbiol. Biotechnol.">
        <title>Novosphingobium ginsenosidimutans sp. nov., with the ability to convert ginsenoside.</title>
        <authorList>
            <person name="Kim J.K."/>
            <person name="He D."/>
            <person name="Liu Q.M."/>
            <person name="Park H.Y."/>
            <person name="Jung M.S."/>
            <person name="Yoon M.H."/>
            <person name="Kim S.C."/>
            <person name="Im W.T."/>
        </authorList>
    </citation>
    <scope>NUCLEOTIDE SEQUENCE [LARGE SCALE GENOMIC DNA]</scope>
    <source>
        <strain evidence="9 10">FW-6</strain>
    </source>
</reference>
<dbReference type="FunFam" id="3.40.50.300:FF:000137">
    <property type="entry name" value="Replication-associated recombination protein A"/>
    <property type="match status" value="1"/>
</dbReference>
<protein>
    <recommendedName>
        <fullName evidence="3">Replication-associated recombination protein A</fullName>
    </recommendedName>
</protein>
<dbReference type="InterPro" id="IPR021886">
    <property type="entry name" value="MgsA_C"/>
</dbReference>
<dbReference type="FunFam" id="1.20.272.10:FF:000001">
    <property type="entry name" value="Putative AAA family ATPase"/>
    <property type="match status" value="1"/>
</dbReference>
<dbReference type="InterPro" id="IPR003959">
    <property type="entry name" value="ATPase_AAA_core"/>
</dbReference>
<dbReference type="Pfam" id="PF00004">
    <property type="entry name" value="AAA"/>
    <property type="match status" value="1"/>
</dbReference>
<keyword evidence="5" id="KW-0547">Nucleotide-binding</keyword>
<dbReference type="GO" id="GO:0003677">
    <property type="term" value="F:DNA binding"/>
    <property type="evidence" value="ECO:0007669"/>
    <property type="project" value="InterPro"/>
</dbReference>
<dbReference type="InterPro" id="IPR003593">
    <property type="entry name" value="AAA+_ATPase"/>
</dbReference>
<dbReference type="Gene3D" id="3.40.50.300">
    <property type="entry name" value="P-loop containing nucleotide triphosphate hydrolases"/>
    <property type="match status" value="1"/>
</dbReference>
<dbReference type="GO" id="GO:0016887">
    <property type="term" value="F:ATP hydrolysis activity"/>
    <property type="evidence" value="ECO:0007669"/>
    <property type="project" value="InterPro"/>
</dbReference>